<dbReference type="GO" id="GO:0004842">
    <property type="term" value="F:ubiquitin-protein transferase activity"/>
    <property type="evidence" value="ECO:0007669"/>
    <property type="project" value="InterPro"/>
</dbReference>
<keyword evidence="2" id="KW-0863">Zinc-finger</keyword>
<reference evidence="6 7" key="1">
    <citation type="journal article" date="2013" name="Genome Biol.">
        <title>Genome of Acanthamoeba castellanii highlights extensive lateral gene transfer and early evolution of tyrosine kinase signaling.</title>
        <authorList>
            <person name="Clarke M."/>
            <person name="Lohan A.J."/>
            <person name="Liu B."/>
            <person name="Lagkouvardos I."/>
            <person name="Roy S."/>
            <person name="Zafar N."/>
            <person name="Bertelli C."/>
            <person name="Schilde C."/>
            <person name="Kianianmomeni A."/>
            <person name="Burglin T.R."/>
            <person name="Frech C."/>
            <person name="Turcotte B."/>
            <person name="Kopec K.O."/>
            <person name="Synnott J.M."/>
            <person name="Choo C."/>
            <person name="Paponov I."/>
            <person name="Finkler A."/>
            <person name="Soon Heng Tan C."/>
            <person name="Hutchins A.P."/>
            <person name="Weinmeier T."/>
            <person name="Rattei T."/>
            <person name="Chu J.S."/>
            <person name="Gimenez G."/>
            <person name="Irimia M."/>
            <person name="Rigden D.J."/>
            <person name="Fitzpatrick D.A."/>
            <person name="Lorenzo-Morales J."/>
            <person name="Bateman A."/>
            <person name="Chiu C.H."/>
            <person name="Tang P."/>
            <person name="Hegemann P."/>
            <person name="Fromm H."/>
            <person name="Raoult D."/>
            <person name="Greub G."/>
            <person name="Miranda-Saavedra D."/>
            <person name="Chen N."/>
            <person name="Nash P."/>
            <person name="Ginger M.L."/>
            <person name="Horn M."/>
            <person name="Schaap P."/>
            <person name="Caler L."/>
            <person name="Loftus B."/>
        </authorList>
    </citation>
    <scope>NUCLEOTIDE SEQUENCE [LARGE SCALE GENOMIC DNA]</scope>
    <source>
        <strain evidence="6 7">Neff</strain>
    </source>
</reference>
<evidence type="ECO:0000256" key="4">
    <source>
        <dbReference type="SAM" id="Phobius"/>
    </source>
</evidence>
<dbReference type="AlphaFoldDB" id="L8HJ41"/>
<dbReference type="InterPro" id="IPR013083">
    <property type="entry name" value="Znf_RING/FYVE/PHD"/>
</dbReference>
<evidence type="ECO:0000256" key="2">
    <source>
        <dbReference type="ARBA" id="ARBA00022771"/>
    </source>
</evidence>
<dbReference type="CDD" id="cd16651">
    <property type="entry name" value="SPL-RING_NSE2"/>
    <property type="match status" value="1"/>
</dbReference>
<dbReference type="SMART" id="SM00504">
    <property type="entry name" value="Ubox"/>
    <property type="match status" value="1"/>
</dbReference>
<dbReference type="OrthoDB" id="18505at2759"/>
<dbReference type="KEGG" id="acan:ACA1_289330"/>
<keyword evidence="4" id="KW-0472">Membrane</keyword>
<evidence type="ECO:0000256" key="1">
    <source>
        <dbReference type="ARBA" id="ARBA00022723"/>
    </source>
</evidence>
<keyword evidence="1" id="KW-0479">Metal-binding</keyword>
<keyword evidence="4" id="KW-0812">Transmembrane</keyword>
<evidence type="ECO:0000259" key="5">
    <source>
        <dbReference type="PROSITE" id="PS51698"/>
    </source>
</evidence>
<dbReference type="Proteomes" id="UP000011083">
    <property type="component" value="Unassembled WGS sequence"/>
</dbReference>
<dbReference type="Pfam" id="PF04564">
    <property type="entry name" value="U-box"/>
    <property type="match status" value="1"/>
</dbReference>
<name>L8HJ41_ACACF</name>
<dbReference type="InterPro" id="IPR003613">
    <property type="entry name" value="Ubox_domain"/>
</dbReference>
<organism evidence="6 7">
    <name type="scientific">Acanthamoeba castellanii (strain ATCC 30010 / Neff)</name>
    <dbReference type="NCBI Taxonomy" id="1257118"/>
    <lineage>
        <taxon>Eukaryota</taxon>
        <taxon>Amoebozoa</taxon>
        <taxon>Discosea</taxon>
        <taxon>Longamoebia</taxon>
        <taxon>Centramoebida</taxon>
        <taxon>Acanthamoebidae</taxon>
        <taxon>Acanthamoeba</taxon>
    </lineage>
</organism>
<evidence type="ECO:0000256" key="3">
    <source>
        <dbReference type="ARBA" id="ARBA00022833"/>
    </source>
</evidence>
<dbReference type="PROSITE" id="PS51698">
    <property type="entry name" value="U_BOX"/>
    <property type="match status" value="1"/>
</dbReference>
<dbReference type="SUPFAM" id="SSF57850">
    <property type="entry name" value="RING/U-box"/>
    <property type="match status" value="1"/>
</dbReference>
<accession>L8HJ41</accession>
<dbReference type="RefSeq" id="XP_004367955.1">
    <property type="nucleotide sequence ID" value="XM_004367898.1"/>
</dbReference>
<dbReference type="GO" id="GO:0016567">
    <property type="term" value="P:protein ubiquitination"/>
    <property type="evidence" value="ECO:0007669"/>
    <property type="project" value="InterPro"/>
</dbReference>
<sequence length="288" mass="32311">MHSGSESEDSSMEPEEFSDPITLSLMEEAMMAAGCGHSFSKASITTWLRQNHSVCPVCKSSLTEAQLVPNYALRSAIERYQTKRGHTVRKSDSAQTPMGLLIRSRRHLCTPARPLAHRTGNRLGSTQKPMLRPPPLLVPFTLRLEAATWKKVAAAPGCCTCTCDGPVYCCKTARECEQRTACPNSSYPWYKSLSGFLCIYFYGTDSSYNRRTLASVCLAPLALVLCVILLLELVFLCVFWVVAFFVISPIWLFARIPITMLCPLYFDQHIKDSCWNKTPKRLPEPKLE</sequence>
<feature type="domain" description="U-box" evidence="5">
    <location>
        <begin position="12"/>
        <end position="87"/>
    </location>
</feature>
<evidence type="ECO:0000313" key="6">
    <source>
        <dbReference type="EMBL" id="ELR25200.1"/>
    </source>
</evidence>
<dbReference type="GeneID" id="14926245"/>
<dbReference type="Gene3D" id="3.30.40.10">
    <property type="entry name" value="Zinc/RING finger domain, C3HC4 (zinc finger)"/>
    <property type="match status" value="1"/>
</dbReference>
<dbReference type="PANTHER" id="PTHR33644">
    <property type="entry name" value="U-BOX DOMAIN-CONTAINING PROTEIN 62-RELATED"/>
    <property type="match status" value="1"/>
</dbReference>
<dbReference type="VEuPathDB" id="AmoebaDB:ACA1_289330"/>
<feature type="transmembrane region" description="Helical" evidence="4">
    <location>
        <begin position="216"/>
        <end position="242"/>
    </location>
</feature>
<gene>
    <name evidence="6" type="ORF">ACA1_289330</name>
</gene>
<proteinExistence type="predicted"/>
<dbReference type="PANTHER" id="PTHR33644:SF3">
    <property type="entry name" value="RING_U-BOX SUPERFAMILY PROTEIN"/>
    <property type="match status" value="1"/>
</dbReference>
<keyword evidence="7" id="KW-1185">Reference proteome</keyword>
<protein>
    <submittedName>
        <fullName evidence="6">Ubox domain containing protein</fullName>
    </submittedName>
</protein>
<evidence type="ECO:0000313" key="7">
    <source>
        <dbReference type="Proteomes" id="UP000011083"/>
    </source>
</evidence>
<dbReference type="EMBL" id="KB007805">
    <property type="protein sequence ID" value="ELR25200.1"/>
    <property type="molecule type" value="Genomic_DNA"/>
</dbReference>
<dbReference type="GO" id="GO:0008270">
    <property type="term" value="F:zinc ion binding"/>
    <property type="evidence" value="ECO:0007669"/>
    <property type="project" value="UniProtKB-KW"/>
</dbReference>
<dbReference type="InterPro" id="IPR004181">
    <property type="entry name" value="Znf_MIZ"/>
</dbReference>
<keyword evidence="3" id="KW-0862">Zinc</keyword>
<keyword evidence="4" id="KW-1133">Transmembrane helix</keyword>